<evidence type="ECO:0000256" key="5">
    <source>
        <dbReference type="ARBA" id="ARBA00022729"/>
    </source>
</evidence>
<dbReference type="GO" id="GO:0012505">
    <property type="term" value="C:endomembrane system"/>
    <property type="evidence" value="ECO:0007669"/>
    <property type="project" value="UniProtKB-SubCell"/>
</dbReference>
<name>A0AA88U003_9ASTE</name>
<dbReference type="InterPro" id="IPR046450">
    <property type="entry name" value="PA_dom_sf"/>
</dbReference>
<dbReference type="GO" id="GO:0015031">
    <property type="term" value="P:protein transport"/>
    <property type="evidence" value="ECO:0007669"/>
    <property type="project" value="UniProtKB-KW"/>
</dbReference>
<proteinExistence type="predicted"/>
<feature type="chain" id="PRO_5041729744" description="PA domain-containing protein" evidence="15">
    <location>
        <begin position="23"/>
        <end position="129"/>
    </location>
</feature>
<keyword evidence="7" id="KW-0862">Zinc</keyword>
<dbReference type="AlphaFoldDB" id="A0AA88U003"/>
<evidence type="ECO:0000256" key="4">
    <source>
        <dbReference type="ARBA" id="ARBA00022723"/>
    </source>
</evidence>
<feature type="signal peptide" evidence="15">
    <location>
        <begin position="1"/>
        <end position="22"/>
    </location>
</feature>
<dbReference type="InterPro" id="IPR044744">
    <property type="entry name" value="ZNRF4/RNF13/RNF167_PA"/>
</dbReference>
<dbReference type="Proteomes" id="UP001187471">
    <property type="component" value="Unassembled WGS sequence"/>
</dbReference>
<keyword evidence="10" id="KW-0472">Membrane</keyword>
<evidence type="ECO:0000259" key="16">
    <source>
        <dbReference type="Pfam" id="PF02225"/>
    </source>
</evidence>
<keyword evidence="3" id="KW-0812">Transmembrane</keyword>
<evidence type="ECO:0000256" key="6">
    <source>
        <dbReference type="ARBA" id="ARBA00022771"/>
    </source>
</evidence>
<gene>
    <name evidence="17" type="ORF">RJ640_003389</name>
</gene>
<comment type="subcellular location">
    <subcellularLocation>
        <location evidence="13">Endomembrane system</location>
        <topology evidence="13">Single-pass type I membrane protein</topology>
    </subcellularLocation>
    <subcellularLocation>
        <location evidence="14">Protein storage vacuole membrane</location>
    </subcellularLocation>
</comment>
<dbReference type="CDD" id="cd02123">
    <property type="entry name" value="PA_C_RZF_like"/>
    <property type="match status" value="1"/>
</dbReference>
<dbReference type="InterPro" id="IPR003137">
    <property type="entry name" value="PA_domain"/>
</dbReference>
<evidence type="ECO:0000256" key="14">
    <source>
        <dbReference type="ARBA" id="ARBA00060484"/>
    </source>
</evidence>
<evidence type="ECO:0000256" key="9">
    <source>
        <dbReference type="ARBA" id="ARBA00022989"/>
    </source>
</evidence>
<keyword evidence="2" id="KW-0926">Vacuole</keyword>
<evidence type="ECO:0000256" key="10">
    <source>
        <dbReference type="ARBA" id="ARBA00023136"/>
    </source>
</evidence>
<dbReference type="GO" id="GO:0032586">
    <property type="term" value="C:protein storage vacuole membrane"/>
    <property type="evidence" value="ECO:0007669"/>
    <property type="project" value="UniProtKB-SubCell"/>
</dbReference>
<evidence type="ECO:0000256" key="12">
    <source>
        <dbReference type="ARBA" id="ARBA00023180"/>
    </source>
</evidence>
<keyword evidence="18" id="KW-1185">Reference proteome</keyword>
<feature type="domain" description="PA" evidence="16">
    <location>
        <begin position="60"/>
        <end position="119"/>
    </location>
</feature>
<evidence type="ECO:0000256" key="8">
    <source>
        <dbReference type="ARBA" id="ARBA00022927"/>
    </source>
</evidence>
<dbReference type="PANTHER" id="PTHR22702">
    <property type="entry name" value="PROTEASE-ASSOCIATED DOMAIN-CONTAINING PROTEIN"/>
    <property type="match status" value="1"/>
</dbReference>
<dbReference type="GO" id="GO:0008270">
    <property type="term" value="F:zinc ion binding"/>
    <property type="evidence" value="ECO:0007669"/>
    <property type="project" value="UniProtKB-KW"/>
</dbReference>
<keyword evidence="5 15" id="KW-0732">Signal</keyword>
<dbReference type="PANTHER" id="PTHR22702:SF1">
    <property type="entry name" value="PROTEASE-ASSOCIATED DOMAIN-CONTAINING PROTEIN 1"/>
    <property type="match status" value="1"/>
</dbReference>
<accession>A0AA88U003</accession>
<evidence type="ECO:0000256" key="11">
    <source>
        <dbReference type="ARBA" id="ARBA00023157"/>
    </source>
</evidence>
<keyword evidence="12" id="KW-0325">Glycoprotein</keyword>
<evidence type="ECO:0000313" key="18">
    <source>
        <dbReference type="Proteomes" id="UP001187471"/>
    </source>
</evidence>
<evidence type="ECO:0000256" key="7">
    <source>
        <dbReference type="ARBA" id="ARBA00022833"/>
    </source>
</evidence>
<keyword evidence="6" id="KW-0863">Zinc-finger</keyword>
<dbReference type="Pfam" id="PF02225">
    <property type="entry name" value="PA"/>
    <property type="match status" value="1"/>
</dbReference>
<evidence type="ECO:0000256" key="1">
    <source>
        <dbReference type="ARBA" id="ARBA00022448"/>
    </source>
</evidence>
<dbReference type="FunFam" id="3.50.30.30:FF:000020">
    <property type="entry name" value="Receptor homology region transmembrane domain-and RING domain-containing protein 2"/>
    <property type="match status" value="1"/>
</dbReference>
<reference evidence="17" key="1">
    <citation type="submission" date="2022-12" db="EMBL/GenBank/DDBJ databases">
        <title>Draft genome assemblies for two species of Escallonia (Escalloniales).</title>
        <authorList>
            <person name="Chanderbali A."/>
            <person name="Dervinis C."/>
            <person name="Anghel I."/>
            <person name="Soltis D."/>
            <person name="Soltis P."/>
            <person name="Zapata F."/>
        </authorList>
    </citation>
    <scope>NUCLEOTIDE SEQUENCE</scope>
    <source>
        <strain evidence="17">UCBG92.1500</strain>
        <tissue evidence="17">Leaf</tissue>
    </source>
</reference>
<keyword evidence="4" id="KW-0479">Metal-binding</keyword>
<dbReference type="Gene3D" id="3.50.30.30">
    <property type="match status" value="1"/>
</dbReference>
<sequence length="129" mass="13488">MASSWVFFCRLLLLVLVPSAFANVVLIGNNVTLSFDGIEANFAPSVKGSGVCGMLYVAEPLDACSPLTKKAGVAKDGVPSPFALIIRGGCSFEDKVRRAQAAGFKAAIIYDDEDGDLVASKDFPLPTGS</sequence>
<evidence type="ECO:0000256" key="3">
    <source>
        <dbReference type="ARBA" id="ARBA00022692"/>
    </source>
</evidence>
<evidence type="ECO:0000256" key="15">
    <source>
        <dbReference type="SAM" id="SignalP"/>
    </source>
</evidence>
<comment type="caution">
    <text evidence="17">The sequence shown here is derived from an EMBL/GenBank/DDBJ whole genome shotgun (WGS) entry which is preliminary data.</text>
</comment>
<evidence type="ECO:0000313" key="17">
    <source>
        <dbReference type="EMBL" id="KAK2967033.1"/>
    </source>
</evidence>
<evidence type="ECO:0000256" key="2">
    <source>
        <dbReference type="ARBA" id="ARBA00022554"/>
    </source>
</evidence>
<keyword evidence="9" id="KW-1133">Transmembrane helix</keyword>
<organism evidence="17 18">
    <name type="scientific">Escallonia rubra</name>
    <dbReference type="NCBI Taxonomy" id="112253"/>
    <lineage>
        <taxon>Eukaryota</taxon>
        <taxon>Viridiplantae</taxon>
        <taxon>Streptophyta</taxon>
        <taxon>Embryophyta</taxon>
        <taxon>Tracheophyta</taxon>
        <taxon>Spermatophyta</taxon>
        <taxon>Magnoliopsida</taxon>
        <taxon>eudicotyledons</taxon>
        <taxon>Gunneridae</taxon>
        <taxon>Pentapetalae</taxon>
        <taxon>asterids</taxon>
        <taxon>campanulids</taxon>
        <taxon>Escalloniales</taxon>
        <taxon>Escalloniaceae</taxon>
        <taxon>Escallonia</taxon>
    </lineage>
</organism>
<evidence type="ECO:0000256" key="13">
    <source>
        <dbReference type="ARBA" id="ARBA00046288"/>
    </source>
</evidence>
<keyword evidence="1" id="KW-0813">Transport</keyword>
<protein>
    <recommendedName>
        <fullName evidence="16">PA domain-containing protein</fullName>
    </recommendedName>
</protein>
<keyword evidence="11" id="KW-1015">Disulfide bond</keyword>
<dbReference type="EMBL" id="JAVXUO010003064">
    <property type="protein sequence ID" value="KAK2967033.1"/>
    <property type="molecule type" value="Genomic_DNA"/>
</dbReference>
<keyword evidence="8" id="KW-0653">Protein transport</keyword>
<dbReference type="SUPFAM" id="SSF52025">
    <property type="entry name" value="PA domain"/>
    <property type="match status" value="1"/>
</dbReference>